<feature type="region of interest" description="Disordered" evidence="1">
    <location>
        <begin position="538"/>
        <end position="563"/>
    </location>
</feature>
<evidence type="ECO:0000256" key="1">
    <source>
        <dbReference type="SAM" id="MobiDB-lite"/>
    </source>
</evidence>
<feature type="region of interest" description="Disordered" evidence="1">
    <location>
        <begin position="432"/>
        <end position="462"/>
    </location>
</feature>
<feature type="region of interest" description="Disordered" evidence="1">
    <location>
        <begin position="387"/>
        <end position="418"/>
    </location>
</feature>
<reference evidence="2" key="1">
    <citation type="submission" date="2022-08" db="EMBL/GenBank/DDBJ databases">
        <title>A Global Phylogenomic Analysis of the Shiitake Genus Lentinula.</title>
        <authorList>
            <consortium name="DOE Joint Genome Institute"/>
            <person name="Sierra-Patev S."/>
            <person name="Min B."/>
            <person name="Naranjo-Ortiz M."/>
            <person name="Looney B."/>
            <person name="Konkel Z."/>
            <person name="Slot J.C."/>
            <person name="Sakamoto Y."/>
            <person name="Steenwyk J.L."/>
            <person name="Rokas A."/>
            <person name="Carro J."/>
            <person name="Camarero S."/>
            <person name="Ferreira P."/>
            <person name="Molpeceres G."/>
            <person name="Ruiz-Duenas F.J."/>
            <person name="Serrano A."/>
            <person name="Henrissat B."/>
            <person name="Drula E."/>
            <person name="Hughes K.W."/>
            <person name="Mata J.L."/>
            <person name="Ishikawa N.K."/>
            <person name="Vargas-Isla R."/>
            <person name="Ushijima S."/>
            <person name="Smith C.A."/>
            <person name="Ahrendt S."/>
            <person name="Andreopoulos W."/>
            <person name="He G."/>
            <person name="Labutti K."/>
            <person name="Lipzen A."/>
            <person name="Ng V."/>
            <person name="Riley R."/>
            <person name="Sandor L."/>
            <person name="Barry K."/>
            <person name="Martinez A.T."/>
            <person name="Xiao Y."/>
            <person name="Gibbons J.G."/>
            <person name="Terashima K."/>
            <person name="Grigoriev I.V."/>
            <person name="Hibbett D.S."/>
        </authorList>
    </citation>
    <scope>NUCLEOTIDE SEQUENCE</scope>
    <source>
        <strain evidence="2">RHP3577 ss4</strain>
    </source>
</reference>
<accession>A0ABQ8VWP5</accession>
<proteinExistence type="predicted"/>
<dbReference type="Proteomes" id="UP001150217">
    <property type="component" value="Unassembled WGS sequence"/>
</dbReference>
<name>A0ABQ8VWP5_9AGAR</name>
<evidence type="ECO:0000313" key="3">
    <source>
        <dbReference type="Proteomes" id="UP001150217"/>
    </source>
</evidence>
<feature type="compositionally biased region" description="Basic residues" evidence="1">
    <location>
        <begin position="208"/>
        <end position="219"/>
    </location>
</feature>
<feature type="compositionally biased region" description="Pro residues" evidence="1">
    <location>
        <begin position="141"/>
        <end position="157"/>
    </location>
</feature>
<comment type="caution">
    <text evidence="2">The sequence shown here is derived from an EMBL/GenBank/DDBJ whole genome shotgun (WGS) entry which is preliminary data.</text>
</comment>
<protein>
    <submittedName>
        <fullName evidence="2">Uncharacterized protein</fullName>
    </submittedName>
</protein>
<feature type="region of interest" description="Disordered" evidence="1">
    <location>
        <begin position="90"/>
        <end position="160"/>
    </location>
</feature>
<feature type="region of interest" description="Disordered" evidence="1">
    <location>
        <begin position="201"/>
        <end position="224"/>
    </location>
</feature>
<keyword evidence="3" id="KW-1185">Reference proteome</keyword>
<gene>
    <name evidence="2" type="ORF">C8R41DRAFT_862881</name>
</gene>
<feature type="compositionally biased region" description="Polar residues" evidence="1">
    <location>
        <begin position="539"/>
        <end position="563"/>
    </location>
</feature>
<feature type="compositionally biased region" description="Low complexity" evidence="1">
    <location>
        <begin position="96"/>
        <end position="115"/>
    </location>
</feature>
<evidence type="ECO:0000313" key="2">
    <source>
        <dbReference type="EMBL" id="KAJ4500746.1"/>
    </source>
</evidence>
<feature type="region of interest" description="Disordered" evidence="1">
    <location>
        <begin position="1"/>
        <end position="32"/>
    </location>
</feature>
<sequence length="737" mass="79386">MQSDANVFDVEDEESLFGSPPPSSRIGRSPSPVLALPSCSGSIVKLQNVGTIALPGSHYISELPVNPLVLPSSFSTQAAAKPLAPFQISAGHFGGPTSPHHSSSSSTPCSSRASSQGPLSGQSKGKHGRRRREDESRVVRVPPPEIPLPDPTGPPPAHWLRSQSALLGHAGLIGGVKTSTLSNRHFRGSTARNPIVIDDNQHSNQQQQHHHLSPKRSRPAPRYQLPPCLDLPTPSIQEIVRILIKQQEIFPVLQNILKLSRNGFPGFTKDTNNSPSPGPVPKKRKLHKVPAGAVDWDVPYPFQPGEGPEAYSATWEQTRGKQLVSQLVSLIKAASRKAAIRKYMEQDRQLELQTTMQGHNLMKEWEHAMPKVEGHYRPETTLYGLPDMPSQDILADASNNPVKSSDLPVCSSPAPESSPFDELLASLLTISPESGDSNEAATSPSNLGSLFANTGAQESTPELDQSVIDNWMSIFQTYQVPASLEETATHFSDSSSLAPQIAGPSSIPDLPLDLGPWARVSNGPGDGNPLAHSVVSLYPPSSTGGRPQTDTHSSDSTSFELKSVAPSMNATPWDTELVTPMLPTAGYLDAFNDLISTSSPKEYGEPYFSSGMMEEGIGDSGGHLPMGLMDCPQELQGFDQPAKHPPNLSAVPLSALFPALARNMSAPPTLTGTSSVFTPPAVRPYNSSGRTINKVDLLSRARERRAQLADEILKTRTQLWETTIEHGVLTRLAKLYT</sequence>
<organism evidence="2 3">
    <name type="scientific">Lentinula lateritia</name>
    <dbReference type="NCBI Taxonomy" id="40482"/>
    <lineage>
        <taxon>Eukaryota</taxon>
        <taxon>Fungi</taxon>
        <taxon>Dikarya</taxon>
        <taxon>Basidiomycota</taxon>
        <taxon>Agaricomycotina</taxon>
        <taxon>Agaricomycetes</taxon>
        <taxon>Agaricomycetidae</taxon>
        <taxon>Agaricales</taxon>
        <taxon>Marasmiineae</taxon>
        <taxon>Omphalotaceae</taxon>
        <taxon>Lentinula</taxon>
    </lineage>
</organism>
<dbReference type="EMBL" id="JANVFT010000004">
    <property type="protein sequence ID" value="KAJ4500746.1"/>
    <property type="molecule type" value="Genomic_DNA"/>
</dbReference>